<dbReference type="Proteomes" id="UP000029672">
    <property type="component" value="Chromosome"/>
</dbReference>
<dbReference type="AlphaFoldDB" id="A0A097EN72"/>
<dbReference type="EMBL" id="CP009574">
    <property type="protein sequence ID" value="AIT09012.1"/>
    <property type="molecule type" value="Genomic_DNA"/>
</dbReference>
<evidence type="ECO:0000313" key="1">
    <source>
        <dbReference type="EMBL" id="AIT09012.1"/>
    </source>
</evidence>
<dbReference type="OrthoDB" id="5604614at2"/>
<dbReference type="KEGG" id="frf:LO80_02810"/>
<keyword evidence="2" id="KW-1185">Reference proteome</keyword>
<name>A0A097EN72_9GAMM</name>
<protein>
    <recommendedName>
        <fullName evidence="3">NIF system FeS cluster assembly NifU N-terminal domain-containing protein</fullName>
    </recommendedName>
</protein>
<gene>
    <name evidence="1" type="ORF">LO80_02810</name>
</gene>
<dbReference type="RefSeq" id="WP_040008340.1">
    <property type="nucleotide sequence ID" value="NZ_CP009574.1"/>
</dbReference>
<evidence type="ECO:0008006" key="3">
    <source>
        <dbReference type="Google" id="ProtNLM"/>
    </source>
</evidence>
<dbReference type="HOGENOM" id="CLU_2180000_0_0_6"/>
<organism evidence="1 2">
    <name type="scientific">Candidatus Francisella endociliophora</name>
    <dbReference type="NCBI Taxonomy" id="653937"/>
    <lineage>
        <taxon>Bacteria</taxon>
        <taxon>Pseudomonadati</taxon>
        <taxon>Pseudomonadota</taxon>
        <taxon>Gammaproteobacteria</taxon>
        <taxon>Thiotrichales</taxon>
        <taxon>Francisellaceae</taxon>
        <taxon>Francisella</taxon>
    </lineage>
</organism>
<accession>A0A097EN72</accession>
<proteinExistence type="predicted"/>
<dbReference type="STRING" id="1547445.LO80_02810"/>
<evidence type="ECO:0000313" key="2">
    <source>
        <dbReference type="Proteomes" id="UP000029672"/>
    </source>
</evidence>
<reference evidence="1 2" key="1">
    <citation type="submission" date="2014-10" db="EMBL/GenBank/DDBJ databases">
        <title>Whole genome sequence of Francisella endociliophora strain FSC1006, isolated from a laboratory culture of the marine ciliate Euplotes raikovi.</title>
        <authorList>
            <person name="Granberg M."/>
            <person name="Backman S."/>
            <person name="Lundmark E."/>
            <person name="Nilsson E."/>
            <person name="Karlsson E."/>
            <person name="Thelaus J."/>
            <person name="Ohrman C."/>
            <person name="Larkeryd A."/>
            <person name="Stenberg P."/>
        </authorList>
    </citation>
    <scope>NUCLEOTIDE SEQUENCE [LARGE SCALE GENOMIC DNA]</scope>
    <source>
        <strain evidence="1 2">FSC1006</strain>
    </source>
</reference>
<sequence length="110" mass="13000">MYNNLVKELLAEVKKEDSNVFSEQQKYSVWDKFSTIEIYISESMVSYRVFGDAYIVAMAKWIQNKIQKKEDLRKINIESIILDFELPEVKYRNALQLIELIEKVNEGTTI</sequence>